<keyword evidence="3 5" id="KW-0378">Hydrolase</keyword>
<evidence type="ECO:0000259" key="8">
    <source>
        <dbReference type="Pfam" id="PF24476"/>
    </source>
</evidence>
<dbReference type="PROSITE" id="PS51892">
    <property type="entry name" value="SUBTILASE"/>
    <property type="match status" value="1"/>
</dbReference>
<dbReference type="Gene3D" id="3.40.50.200">
    <property type="entry name" value="Peptidase S8/S53 domain"/>
    <property type="match status" value="1"/>
</dbReference>
<dbReference type="SUPFAM" id="SSF52743">
    <property type="entry name" value="Subtilisin-like"/>
    <property type="match status" value="1"/>
</dbReference>
<keyword evidence="10" id="KW-1185">Reference proteome</keyword>
<dbReference type="GO" id="GO:0004252">
    <property type="term" value="F:serine-type endopeptidase activity"/>
    <property type="evidence" value="ECO:0007669"/>
    <property type="project" value="UniProtKB-UniRule"/>
</dbReference>
<evidence type="ECO:0000256" key="6">
    <source>
        <dbReference type="SAM" id="MobiDB-lite"/>
    </source>
</evidence>
<evidence type="ECO:0000256" key="5">
    <source>
        <dbReference type="PROSITE-ProRule" id="PRU01240"/>
    </source>
</evidence>
<name>A0A8K0T574_9PEZI</name>
<reference evidence="9" key="1">
    <citation type="journal article" date="2021" name="Nat. Commun.">
        <title>Genetic determinants of endophytism in the Arabidopsis root mycobiome.</title>
        <authorList>
            <person name="Mesny F."/>
            <person name="Miyauchi S."/>
            <person name="Thiergart T."/>
            <person name="Pickel B."/>
            <person name="Atanasova L."/>
            <person name="Karlsson M."/>
            <person name="Huettel B."/>
            <person name="Barry K.W."/>
            <person name="Haridas S."/>
            <person name="Chen C."/>
            <person name="Bauer D."/>
            <person name="Andreopoulos W."/>
            <person name="Pangilinan J."/>
            <person name="LaButti K."/>
            <person name="Riley R."/>
            <person name="Lipzen A."/>
            <person name="Clum A."/>
            <person name="Drula E."/>
            <person name="Henrissat B."/>
            <person name="Kohler A."/>
            <person name="Grigoriev I.V."/>
            <person name="Martin F.M."/>
            <person name="Hacquard S."/>
        </authorList>
    </citation>
    <scope>NUCLEOTIDE SEQUENCE</scope>
    <source>
        <strain evidence="9">MPI-CAGE-AT-0016</strain>
    </source>
</reference>
<dbReference type="OrthoDB" id="4849583at2759"/>
<evidence type="ECO:0000259" key="7">
    <source>
        <dbReference type="Pfam" id="PF00082"/>
    </source>
</evidence>
<evidence type="ECO:0000313" key="10">
    <source>
        <dbReference type="Proteomes" id="UP000813385"/>
    </source>
</evidence>
<dbReference type="PRINTS" id="PR00723">
    <property type="entry name" value="SUBTILISIN"/>
</dbReference>
<evidence type="ECO:0000256" key="2">
    <source>
        <dbReference type="ARBA" id="ARBA00022670"/>
    </source>
</evidence>
<evidence type="ECO:0000313" key="9">
    <source>
        <dbReference type="EMBL" id="KAH7353427.1"/>
    </source>
</evidence>
<accession>A0A8K0T574</accession>
<feature type="active site" description="Charge relay system" evidence="5">
    <location>
        <position position="853"/>
    </location>
</feature>
<keyword evidence="2 5" id="KW-0645">Protease</keyword>
<evidence type="ECO:0000256" key="3">
    <source>
        <dbReference type="ARBA" id="ARBA00022801"/>
    </source>
</evidence>
<keyword evidence="4 5" id="KW-0720">Serine protease</keyword>
<comment type="caution">
    <text evidence="9">The sequence shown here is derived from an EMBL/GenBank/DDBJ whole genome shotgun (WGS) entry which is preliminary data.</text>
</comment>
<dbReference type="Proteomes" id="UP000813385">
    <property type="component" value="Unassembled WGS sequence"/>
</dbReference>
<dbReference type="InterPro" id="IPR050131">
    <property type="entry name" value="Peptidase_S8_subtilisin-like"/>
</dbReference>
<dbReference type="PANTHER" id="PTHR43806:SF11">
    <property type="entry name" value="CEREVISIN-RELATED"/>
    <property type="match status" value="1"/>
</dbReference>
<protein>
    <recommendedName>
        <fullName evidence="11">Peptidase S8/S53 domain-containing protein</fullName>
    </recommendedName>
</protein>
<dbReference type="GO" id="GO:0006508">
    <property type="term" value="P:proteolysis"/>
    <property type="evidence" value="ECO:0007669"/>
    <property type="project" value="UniProtKB-KW"/>
</dbReference>
<feature type="compositionally biased region" description="Polar residues" evidence="6">
    <location>
        <begin position="599"/>
        <end position="610"/>
    </location>
</feature>
<feature type="domain" description="Peptidase S8/S53" evidence="7">
    <location>
        <begin position="648"/>
        <end position="867"/>
    </location>
</feature>
<feature type="active site" description="Charge relay system" evidence="5">
    <location>
        <position position="699"/>
    </location>
</feature>
<dbReference type="EMBL" id="JAGPXD010000005">
    <property type="protein sequence ID" value="KAH7353427.1"/>
    <property type="molecule type" value="Genomic_DNA"/>
</dbReference>
<dbReference type="InterPro" id="IPR056002">
    <property type="entry name" value="DUF7580"/>
</dbReference>
<dbReference type="InterPro" id="IPR000209">
    <property type="entry name" value="Peptidase_S8/S53_dom"/>
</dbReference>
<dbReference type="Pfam" id="PF24476">
    <property type="entry name" value="DUF7580"/>
    <property type="match status" value="1"/>
</dbReference>
<organism evidence="9 10">
    <name type="scientific">Plectosphaerella cucumerina</name>
    <dbReference type="NCBI Taxonomy" id="40658"/>
    <lineage>
        <taxon>Eukaryota</taxon>
        <taxon>Fungi</taxon>
        <taxon>Dikarya</taxon>
        <taxon>Ascomycota</taxon>
        <taxon>Pezizomycotina</taxon>
        <taxon>Sordariomycetes</taxon>
        <taxon>Hypocreomycetidae</taxon>
        <taxon>Glomerellales</taxon>
        <taxon>Plectosphaerellaceae</taxon>
        <taxon>Plectosphaerella</taxon>
    </lineage>
</organism>
<dbReference type="InterPro" id="IPR036852">
    <property type="entry name" value="Peptidase_S8/S53_dom_sf"/>
</dbReference>
<evidence type="ECO:0000256" key="1">
    <source>
        <dbReference type="ARBA" id="ARBA00011073"/>
    </source>
</evidence>
<gene>
    <name evidence="9" type="ORF">B0T11DRAFT_320439</name>
</gene>
<evidence type="ECO:0000256" key="4">
    <source>
        <dbReference type="ARBA" id="ARBA00022825"/>
    </source>
</evidence>
<comment type="similarity">
    <text evidence="1 5">Belongs to the peptidase S8 family.</text>
</comment>
<dbReference type="PANTHER" id="PTHR43806">
    <property type="entry name" value="PEPTIDASE S8"/>
    <property type="match status" value="1"/>
</dbReference>
<proteinExistence type="inferred from homology"/>
<evidence type="ECO:0008006" key="11">
    <source>
        <dbReference type="Google" id="ProtNLM"/>
    </source>
</evidence>
<feature type="active site" description="Charge relay system" evidence="5">
    <location>
        <position position="655"/>
    </location>
</feature>
<dbReference type="Pfam" id="PF00082">
    <property type="entry name" value="Peptidase_S8"/>
    <property type="match status" value="1"/>
</dbReference>
<dbReference type="InterPro" id="IPR015500">
    <property type="entry name" value="Peptidase_S8_subtilisin-rel"/>
</dbReference>
<sequence length="1127" mass="123554">MEVFDISHAAVVHVKYAKTDICDDESQGSDWAYKYLMQTILAALLALTEGLWKYRYIDAVGRGEAAHDISWYLAGIVMPDDDACYLLASWARQITIVILQLCRDARKLSSKARSTASQIATCLQIASPYIDSLPRYWVEPELEKLCLEVLKKLAEMCAWPDRLHVSPAFAVRDCHQNLLRCSANGRDTMSRPIRAYFSDPANELAIEALASDCRRLYEELAPTTAEQAAAPPPLTKRFVQQDPCLGKAMYEALQQHCECCPDLHVSQSIGSRWHPTRLCLEGGASESFIDIMVSSMDMSTWQEFRLSMSAGDADGQASGVHLTHGRFCSLLEEQLFARIAFLFKPDVGLCQLPEPQVQELFPAAGRGESLASILRNYHLTPQDKIVLAYAIARAYWQFYDSDLMRSRWSSETIHFMPAIDDAGGRLPLRAFVSFPFGMPGEPLEDSILDISVPLNHRCPRVFALGVLLLEIGLATPFPTRTFRNQVSQVNFDHKTAKNQLKTLRAEKWLGFSHAKYFVDAAEYCIEGSNFANDAADLRGSAVATAMDTQKSVEKRRKNLFDHVVRPLAWLAETGFQKSSAGTTYIRKVVARPPAPVPTYLSQASPASQQEDVAFHSGPTTRPGRWMDQLKAISAHVNDRRRTHAITKPVRVAILDTGLSSAMEYFQDEDDGPQRLSQVVGWRDFVDTSNAATMVDEFGHGTLMARLVVEAAPFAELLIARVARNTKELPRCKDSIAQAILWAGDQGADVISMSFGFPREHAGISDAIQRVSSSNGGIVLLASAGNSSHEDECFPASHAGVISVCATNQNGTFLEGNARPEGAEVLGTFGDDLPRDLHSEFEQTFPGVCRPGTSIAAAIAAGMAALMLLYGEVLPALSGSGPTAETRRLMRRMRGSRGMAAVFRLMAQDKSDSRWFINPARFWSRKNGDEPRYCAVADLYQLRLKAVLEMSKTWFLPPDFNFLPDGELRLGTIIKHPNRPTLALASPGPDTPEVTLPEIVTLNETGHSHSNGNSNAVGANLFAKALELASASGSVAVSRHKSLSFGAVDHEVRFFSPPLGPKALSAITRLGPVRKYMEGGPLGRVRRRPVYDNRGGGRSWGLGGCDGGAGAAGGWGWCIHSEGEGVVS</sequence>
<dbReference type="AlphaFoldDB" id="A0A8K0T574"/>
<feature type="region of interest" description="Disordered" evidence="6">
    <location>
        <begin position="599"/>
        <end position="620"/>
    </location>
</feature>
<feature type="domain" description="DUF7580" evidence="8">
    <location>
        <begin position="248"/>
        <end position="567"/>
    </location>
</feature>